<dbReference type="Proteomes" id="UP000433406">
    <property type="component" value="Unassembled WGS sequence"/>
</dbReference>
<feature type="compositionally biased region" description="Low complexity" evidence="1">
    <location>
        <begin position="318"/>
        <end position="344"/>
    </location>
</feature>
<feature type="region of interest" description="Disordered" evidence="1">
    <location>
        <begin position="317"/>
        <end position="373"/>
    </location>
</feature>
<reference evidence="2 3" key="1">
    <citation type="submission" date="2019-10" db="EMBL/GenBank/DDBJ databases">
        <title>Nocardioides novel species isolated from the excrement of Marmot.</title>
        <authorList>
            <person name="Zhang G."/>
        </authorList>
    </citation>
    <scope>NUCLEOTIDE SEQUENCE [LARGE SCALE GENOMIC DNA]</scope>
    <source>
        <strain evidence="3">zg-579</strain>
    </source>
</reference>
<feature type="region of interest" description="Disordered" evidence="1">
    <location>
        <begin position="154"/>
        <end position="232"/>
    </location>
</feature>
<feature type="compositionally biased region" description="Gly residues" evidence="1">
    <location>
        <begin position="212"/>
        <end position="222"/>
    </location>
</feature>
<comment type="caution">
    <text evidence="2">The sequence shown here is derived from an EMBL/GenBank/DDBJ whole genome shotgun (WGS) entry which is preliminary data.</text>
</comment>
<evidence type="ECO:0000256" key="1">
    <source>
        <dbReference type="SAM" id="MobiDB-lite"/>
    </source>
</evidence>
<organism evidence="2 3">
    <name type="scientific">Nocardioides marmotae</name>
    <dbReference type="NCBI Taxonomy" id="2663857"/>
    <lineage>
        <taxon>Bacteria</taxon>
        <taxon>Bacillati</taxon>
        <taxon>Actinomycetota</taxon>
        <taxon>Actinomycetes</taxon>
        <taxon>Propionibacteriales</taxon>
        <taxon>Nocardioidaceae</taxon>
        <taxon>Nocardioides</taxon>
    </lineage>
</organism>
<protein>
    <submittedName>
        <fullName evidence="2">Uncharacterized protein</fullName>
    </submittedName>
</protein>
<sequence length="373" mass="38276">MSTVVAADPASCRDTADDLRKVRRRADRAEDHGRERSRHFASAAASGEIALALSSACEVVSGAGRRLSDDADTAETALRRFADGIEEVEQAMEQAWQTALARGLQSSLYRDIVLPADPTEGQVLAWNDAVGTVNRLRERELTLSQALIDALSTITPEQLRRPPGLDPAQPLPVPGTGGSGGGSGSGSGGGASGGGGSAHGGGGKSWEPAGAGPSGPGSGGGKSWEPAGAGVGSAHAELVGTPQATLHETPDVRGELLLGQQVRDAEARLEQLQAQLSQATDPAAQEALAAELAAGEQQLVETREQLAQLQQRNDEIEAANQAAQSAAQHGQHGQHGAQLVGQLGPTFEAAPLSAGPEFEPVPDAYAWPIPGPR</sequence>
<evidence type="ECO:0000313" key="2">
    <source>
        <dbReference type="EMBL" id="MTB96832.1"/>
    </source>
</evidence>
<gene>
    <name evidence="2" type="ORF">GGQ22_17285</name>
</gene>
<accession>A0A6I3JFG0</accession>
<name>A0A6I3JFG0_9ACTN</name>
<keyword evidence="3" id="KW-1185">Reference proteome</keyword>
<feature type="compositionally biased region" description="Gly residues" evidence="1">
    <location>
        <begin position="175"/>
        <end position="204"/>
    </location>
</feature>
<dbReference type="RefSeq" id="WP_154616617.1">
    <property type="nucleotide sequence ID" value="NZ_CP053660.1"/>
</dbReference>
<dbReference type="EMBL" id="WLCI01000018">
    <property type="protein sequence ID" value="MTB96832.1"/>
    <property type="molecule type" value="Genomic_DNA"/>
</dbReference>
<proteinExistence type="predicted"/>
<dbReference type="AlphaFoldDB" id="A0A6I3JFG0"/>
<evidence type="ECO:0000313" key="3">
    <source>
        <dbReference type="Proteomes" id="UP000433406"/>
    </source>
</evidence>